<dbReference type="InterPro" id="IPR036388">
    <property type="entry name" value="WH-like_DNA-bd_sf"/>
</dbReference>
<keyword evidence="8" id="KW-1185">Reference proteome</keyword>
<dbReference type="SUPFAM" id="SSF144074">
    <property type="entry name" value="E2F-DP heterodimerization region"/>
    <property type="match status" value="1"/>
</dbReference>
<dbReference type="InterPro" id="IPR032198">
    <property type="entry name" value="E2F_CC-MB"/>
</dbReference>
<feature type="domain" description="E2F/DP family winged-helix DNA-binding" evidence="6">
    <location>
        <begin position="7"/>
        <end position="72"/>
    </location>
</feature>
<dbReference type="InterPro" id="IPR036390">
    <property type="entry name" value="WH_DNA-bd_sf"/>
</dbReference>
<keyword evidence="5" id="KW-0539">Nucleus</keyword>
<keyword evidence="3 5" id="KW-0238">DNA-binding</keyword>
<accession>A0ABR2HHQ9</accession>
<name>A0ABR2HHQ9_9EUKA</name>
<evidence type="ECO:0000256" key="5">
    <source>
        <dbReference type="RuleBase" id="RU003796"/>
    </source>
</evidence>
<dbReference type="Gene3D" id="6.10.250.540">
    <property type="match status" value="1"/>
</dbReference>
<dbReference type="InterPro" id="IPR015633">
    <property type="entry name" value="E2F"/>
</dbReference>
<dbReference type="PANTHER" id="PTHR12081">
    <property type="entry name" value="TRANSCRIPTION FACTOR E2F"/>
    <property type="match status" value="1"/>
</dbReference>
<dbReference type="InterPro" id="IPR037241">
    <property type="entry name" value="E2F-DP_heterodim"/>
</dbReference>
<gene>
    <name evidence="7" type="ORF">M9Y10_018774</name>
</gene>
<evidence type="ECO:0000256" key="3">
    <source>
        <dbReference type="ARBA" id="ARBA00023125"/>
    </source>
</evidence>
<dbReference type="PANTHER" id="PTHR12081:SF18">
    <property type="entry name" value="TRANSCRIPTION FACTOR E2F2-RELATED"/>
    <property type="match status" value="1"/>
</dbReference>
<evidence type="ECO:0000313" key="8">
    <source>
        <dbReference type="Proteomes" id="UP001470230"/>
    </source>
</evidence>
<evidence type="ECO:0000313" key="7">
    <source>
        <dbReference type="EMBL" id="KAK8847745.1"/>
    </source>
</evidence>
<dbReference type="Pfam" id="PF16421">
    <property type="entry name" value="E2F_CC-MB"/>
    <property type="match status" value="1"/>
</dbReference>
<organism evidence="7 8">
    <name type="scientific">Tritrichomonas musculus</name>
    <dbReference type="NCBI Taxonomy" id="1915356"/>
    <lineage>
        <taxon>Eukaryota</taxon>
        <taxon>Metamonada</taxon>
        <taxon>Parabasalia</taxon>
        <taxon>Tritrichomonadida</taxon>
        <taxon>Tritrichomonadidae</taxon>
        <taxon>Tritrichomonas</taxon>
    </lineage>
</organism>
<comment type="similarity">
    <text evidence="1 5">Belongs to the E2F/DP family.</text>
</comment>
<dbReference type="EMBL" id="JAPFFF010000027">
    <property type="protein sequence ID" value="KAK8847745.1"/>
    <property type="molecule type" value="Genomic_DNA"/>
</dbReference>
<keyword evidence="2 5" id="KW-0805">Transcription regulation</keyword>
<dbReference type="InterPro" id="IPR003316">
    <property type="entry name" value="E2F_WHTH_DNA-bd_dom"/>
</dbReference>
<dbReference type="Proteomes" id="UP001470230">
    <property type="component" value="Unassembled WGS sequence"/>
</dbReference>
<dbReference type="SMART" id="SM01372">
    <property type="entry name" value="E2F_TDP"/>
    <property type="match status" value="1"/>
</dbReference>
<dbReference type="Gene3D" id="1.10.10.10">
    <property type="entry name" value="Winged helix-like DNA-binding domain superfamily/Winged helix DNA-binding domain"/>
    <property type="match status" value="1"/>
</dbReference>
<sequence>MSQNTEKEKKTLVTLTQDFLNVLTSSEGKEVDLSQLENELGVSKRRLYDVTNVLAGIGVVERSGKAKVKWIGNSTNNAYESEIQQILQRESETDRMLKFVGDELDSILLSQEFNDYGWVTIEDILTLAPDSNLSLFSLKGPKDLTIENPEDEDGSHHLICQSENGGINLVHVNPKK</sequence>
<proteinExistence type="inferred from homology"/>
<keyword evidence="4 5" id="KW-0804">Transcription</keyword>
<dbReference type="Pfam" id="PF02319">
    <property type="entry name" value="WHD_E2F_TDP"/>
    <property type="match status" value="1"/>
</dbReference>
<dbReference type="SUPFAM" id="SSF46785">
    <property type="entry name" value="Winged helix' DNA-binding domain"/>
    <property type="match status" value="1"/>
</dbReference>
<evidence type="ECO:0000256" key="4">
    <source>
        <dbReference type="ARBA" id="ARBA00023163"/>
    </source>
</evidence>
<protein>
    <recommendedName>
        <fullName evidence="6">E2F/DP family winged-helix DNA-binding domain-containing protein</fullName>
    </recommendedName>
</protein>
<comment type="caution">
    <text evidence="7">The sequence shown here is derived from an EMBL/GenBank/DDBJ whole genome shotgun (WGS) entry which is preliminary data.</text>
</comment>
<evidence type="ECO:0000259" key="6">
    <source>
        <dbReference type="SMART" id="SM01372"/>
    </source>
</evidence>
<reference evidence="7 8" key="1">
    <citation type="submission" date="2024-04" db="EMBL/GenBank/DDBJ databases">
        <title>Tritrichomonas musculus Genome.</title>
        <authorList>
            <person name="Alves-Ferreira E."/>
            <person name="Grigg M."/>
            <person name="Lorenzi H."/>
            <person name="Galac M."/>
        </authorList>
    </citation>
    <scope>NUCLEOTIDE SEQUENCE [LARGE SCALE GENOMIC DNA]</scope>
    <source>
        <strain evidence="7 8">EAF2021</strain>
    </source>
</reference>
<comment type="subcellular location">
    <subcellularLocation>
        <location evidence="5">Nucleus</location>
    </subcellularLocation>
</comment>
<evidence type="ECO:0000256" key="1">
    <source>
        <dbReference type="ARBA" id="ARBA00010940"/>
    </source>
</evidence>
<evidence type="ECO:0000256" key="2">
    <source>
        <dbReference type="ARBA" id="ARBA00023015"/>
    </source>
</evidence>